<comment type="caution">
    <text evidence="1">The sequence shown here is derived from an EMBL/GenBank/DDBJ whole genome shotgun (WGS) entry which is preliminary data.</text>
</comment>
<accession>X1C665</accession>
<dbReference type="EMBL" id="BART01020396">
    <property type="protein sequence ID" value="GAH03541.1"/>
    <property type="molecule type" value="Genomic_DNA"/>
</dbReference>
<protein>
    <submittedName>
        <fullName evidence="1">Uncharacterized protein</fullName>
    </submittedName>
</protein>
<gene>
    <name evidence="1" type="ORF">S01H4_37907</name>
</gene>
<dbReference type="Gene3D" id="1.25.40.10">
    <property type="entry name" value="Tetratricopeptide repeat domain"/>
    <property type="match status" value="1"/>
</dbReference>
<reference evidence="1" key="1">
    <citation type="journal article" date="2014" name="Front. Microbiol.">
        <title>High frequency of phylogenetically diverse reductive dehalogenase-homologous genes in deep subseafloor sedimentary metagenomes.</title>
        <authorList>
            <person name="Kawai M."/>
            <person name="Futagami T."/>
            <person name="Toyoda A."/>
            <person name="Takaki Y."/>
            <person name="Nishi S."/>
            <person name="Hori S."/>
            <person name="Arai W."/>
            <person name="Tsubouchi T."/>
            <person name="Morono Y."/>
            <person name="Uchiyama I."/>
            <person name="Ito T."/>
            <person name="Fujiyama A."/>
            <person name="Inagaki F."/>
            <person name="Takami H."/>
        </authorList>
    </citation>
    <scope>NUCLEOTIDE SEQUENCE</scope>
    <source>
        <strain evidence="1">Expedition CK06-06</strain>
    </source>
</reference>
<organism evidence="1">
    <name type="scientific">marine sediment metagenome</name>
    <dbReference type="NCBI Taxonomy" id="412755"/>
    <lineage>
        <taxon>unclassified sequences</taxon>
        <taxon>metagenomes</taxon>
        <taxon>ecological metagenomes</taxon>
    </lineage>
</organism>
<feature type="non-terminal residue" evidence="1">
    <location>
        <position position="1"/>
    </location>
</feature>
<dbReference type="Pfam" id="PF14559">
    <property type="entry name" value="TPR_19"/>
    <property type="match status" value="1"/>
</dbReference>
<dbReference type="InterPro" id="IPR011990">
    <property type="entry name" value="TPR-like_helical_dom_sf"/>
</dbReference>
<evidence type="ECO:0000313" key="1">
    <source>
        <dbReference type="EMBL" id="GAH03541.1"/>
    </source>
</evidence>
<dbReference type="AlphaFoldDB" id="X1C665"/>
<dbReference type="SUPFAM" id="SSF48452">
    <property type="entry name" value="TPR-like"/>
    <property type="match status" value="1"/>
</dbReference>
<name>X1C665_9ZZZZ</name>
<proteinExistence type="predicted"/>
<dbReference type="PROSITE" id="PS50005">
    <property type="entry name" value="TPR"/>
    <property type="match status" value="3"/>
</dbReference>
<sequence length="149" mass="17030">DLAPILVELGETYFEMGELDKAQQVLISALTLEPDQPAALYALGRCQLEQGQAAEASKQLEKAIRINNRLPKINYYLGLAYGKNNQLVDAHYHFGIYYKRQRSLRNAQFHFEEALRLTDDPKEKEILNRELAEIKGALRAAKQRSSRAR</sequence>
<dbReference type="SMART" id="SM00028">
    <property type="entry name" value="TPR"/>
    <property type="match status" value="3"/>
</dbReference>
<dbReference type="InterPro" id="IPR019734">
    <property type="entry name" value="TPR_rpt"/>
</dbReference>